<evidence type="ECO:0000313" key="2">
    <source>
        <dbReference type="Proteomes" id="UP000039021"/>
    </source>
</evidence>
<name>A0A916P7N3_MYCTX</name>
<dbReference type="Proteomes" id="UP000039021">
    <property type="component" value="Unassembled WGS sequence"/>
</dbReference>
<proteinExistence type="predicted"/>
<evidence type="ECO:0000313" key="1">
    <source>
        <dbReference type="EMBL" id="COX63548.1"/>
    </source>
</evidence>
<dbReference type="EMBL" id="CSBK01000608">
    <property type="protein sequence ID" value="COX63548.1"/>
    <property type="molecule type" value="Genomic_DNA"/>
</dbReference>
<organism evidence="1 2">
    <name type="scientific">Mycobacterium tuberculosis</name>
    <dbReference type="NCBI Taxonomy" id="1773"/>
    <lineage>
        <taxon>Bacteria</taxon>
        <taxon>Bacillati</taxon>
        <taxon>Actinomycetota</taxon>
        <taxon>Actinomycetes</taxon>
        <taxon>Mycobacteriales</taxon>
        <taxon>Mycobacteriaceae</taxon>
        <taxon>Mycobacterium</taxon>
        <taxon>Mycobacterium tuberculosis complex</taxon>
    </lineage>
</organism>
<dbReference type="AlphaFoldDB" id="A0A916P7N3"/>
<comment type="caution">
    <text evidence="1">The sequence shown here is derived from an EMBL/GenBank/DDBJ whole genome shotgun (WGS) entry which is preliminary data.</text>
</comment>
<sequence length="44" mass="4811">MVEFDVEQVDGPVEPLQAGEFLRNVDAEVVGDLDITALEHDLSV</sequence>
<gene>
    <name evidence="1" type="ORF">ERS007739_01544</name>
</gene>
<reference evidence="2" key="1">
    <citation type="submission" date="2015-03" db="EMBL/GenBank/DDBJ databases">
        <authorList>
            <consortium name="Pathogen Informatics"/>
        </authorList>
    </citation>
    <scope>NUCLEOTIDE SEQUENCE [LARGE SCALE GENOMIC DNA]</scope>
    <source>
        <strain evidence="2">N09902308</strain>
    </source>
</reference>
<accession>A0A916P7N3</accession>
<protein>
    <submittedName>
        <fullName evidence="1">Uncharacterized protein</fullName>
    </submittedName>
</protein>